<dbReference type="EMBL" id="JAATIP010000328">
    <property type="protein sequence ID" value="KAF4351817.1"/>
    <property type="molecule type" value="Genomic_DNA"/>
</dbReference>
<reference evidence="1 2" key="1">
    <citation type="journal article" date="2020" name="bioRxiv">
        <title>Sequence and annotation of 42 cannabis genomes reveals extensive copy number variation in cannabinoid synthesis and pathogen resistance genes.</title>
        <authorList>
            <person name="Mckernan K.J."/>
            <person name="Helbert Y."/>
            <person name="Kane L.T."/>
            <person name="Ebling H."/>
            <person name="Zhang L."/>
            <person name="Liu B."/>
            <person name="Eaton Z."/>
            <person name="Mclaughlin S."/>
            <person name="Kingan S."/>
            <person name="Baybayan P."/>
            <person name="Concepcion G."/>
            <person name="Jordan M."/>
            <person name="Riva A."/>
            <person name="Barbazuk W."/>
            <person name="Harkins T."/>
        </authorList>
    </citation>
    <scope>NUCLEOTIDE SEQUENCE [LARGE SCALE GENOMIC DNA]</scope>
    <source>
        <strain evidence="2">cv. Jamaican Lion 4</strain>
        <tissue evidence="1">Leaf</tissue>
    </source>
</reference>
<gene>
    <name evidence="1" type="ORF">F8388_005095</name>
</gene>
<dbReference type="AlphaFoldDB" id="A0A7J6E080"/>
<sequence length="159" mass="17780">GHTLLRNLNPQIRSIAFEALRVEFPRRSSSSPLSDTMPQQDFQEEGRKYWLRYDQVNSNAGRKEEGRSRRLSIILGSIMPDSFSDALDPTHHGVLHSAAPAELKGAGKVEACNLNCFDPNMICISGEARAIEFLGRKLEGKFEGKLLNQLPIVLCRSQD</sequence>
<evidence type="ECO:0000313" key="2">
    <source>
        <dbReference type="Proteomes" id="UP000525078"/>
    </source>
</evidence>
<feature type="non-terminal residue" evidence="1">
    <location>
        <position position="1"/>
    </location>
</feature>
<comment type="caution">
    <text evidence="1">The sequence shown here is derived from an EMBL/GenBank/DDBJ whole genome shotgun (WGS) entry which is preliminary data.</text>
</comment>
<dbReference type="Proteomes" id="UP000525078">
    <property type="component" value="Unassembled WGS sequence"/>
</dbReference>
<accession>A0A7J6E080</accession>
<organism evidence="1 2">
    <name type="scientific">Cannabis sativa</name>
    <name type="common">Hemp</name>
    <name type="synonym">Marijuana</name>
    <dbReference type="NCBI Taxonomy" id="3483"/>
    <lineage>
        <taxon>Eukaryota</taxon>
        <taxon>Viridiplantae</taxon>
        <taxon>Streptophyta</taxon>
        <taxon>Embryophyta</taxon>
        <taxon>Tracheophyta</taxon>
        <taxon>Spermatophyta</taxon>
        <taxon>Magnoliopsida</taxon>
        <taxon>eudicotyledons</taxon>
        <taxon>Gunneridae</taxon>
        <taxon>Pentapetalae</taxon>
        <taxon>rosids</taxon>
        <taxon>fabids</taxon>
        <taxon>Rosales</taxon>
        <taxon>Cannabaceae</taxon>
        <taxon>Cannabis</taxon>
    </lineage>
</organism>
<evidence type="ECO:0000313" key="1">
    <source>
        <dbReference type="EMBL" id="KAF4351817.1"/>
    </source>
</evidence>
<name>A0A7J6E080_CANSA</name>
<protein>
    <submittedName>
        <fullName evidence="1">Uncharacterized protein</fullName>
    </submittedName>
</protein>
<proteinExistence type="predicted"/>